<keyword evidence="3" id="KW-1185">Reference proteome</keyword>
<dbReference type="EMBL" id="JBHPKH010000098">
    <property type="protein sequence ID" value="MFC1573224.1"/>
    <property type="molecule type" value="Genomic_DNA"/>
</dbReference>
<evidence type="ECO:0000313" key="2">
    <source>
        <dbReference type="EMBL" id="MFC1573224.1"/>
    </source>
</evidence>
<gene>
    <name evidence="2" type="ORF">ACFL6M_06455</name>
</gene>
<evidence type="ECO:0000256" key="1">
    <source>
        <dbReference type="SAM" id="SignalP"/>
    </source>
</evidence>
<organism evidence="2 3">
    <name type="scientific">Eiseniibacteriota bacterium</name>
    <dbReference type="NCBI Taxonomy" id="2212470"/>
    <lineage>
        <taxon>Bacteria</taxon>
        <taxon>Candidatus Eiseniibacteriota</taxon>
    </lineage>
</organism>
<keyword evidence="1" id="KW-0732">Signal</keyword>
<dbReference type="Proteomes" id="UP001593833">
    <property type="component" value="Unassembled WGS sequence"/>
</dbReference>
<feature type="signal peptide" evidence="1">
    <location>
        <begin position="1"/>
        <end position="29"/>
    </location>
</feature>
<accession>A0ABV6YLM2</accession>
<reference evidence="2 3" key="1">
    <citation type="submission" date="2024-09" db="EMBL/GenBank/DDBJ databases">
        <authorList>
            <person name="D'Angelo T."/>
        </authorList>
    </citation>
    <scope>NUCLEOTIDE SEQUENCE [LARGE SCALE GENOMIC DNA]</scope>
    <source>
        <strain evidence="2">SAG AM-320-E07</strain>
    </source>
</reference>
<feature type="chain" id="PRO_5046162552" evidence="1">
    <location>
        <begin position="30"/>
        <end position="59"/>
    </location>
</feature>
<proteinExistence type="predicted"/>
<protein>
    <submittedName>
        <fullName evidence="2">Uncharacterized protein</fullName>
    </submittedName>
</protein>
<sequence>MKVLLCCSTYRFFFAGLILLPVAIRPSSAAEWKGKRIVKDDIVHVVNPADPMEPPAVMT</sequence>
<name>A0ABV6YLM2_UNCEI</name>
<evidence type="ECO:0000313" key="3">
    <source>
        <dbReference type="Proteomes" id="UP001593833"/>
    </source>
</evidence>
<comment type="caution">
    <text evidence="2">The sequence shown here is derived from an EMBL/GenBank/DDBJ whole genome shotgun (WGS) entry which is preliminary data.</text>
</comment>